<keyword evidence="3" id="KW-1185">Reference proteome</keyword>
<reference evidence="2 3" key="1">
    <citation type="submission" date="2024-02" db="EMBL/GenBank/DDBJ databases">
        <title>High-quality chromosome-scale genome assembly of Pensacola bahiagrass (Paspalum notatum Flugge var. saurae).</title>
        <authorList>
            <person name="Vega J.M."/>
            <person name="Podio M."/>
            <person name="Orjuela J."/>
            <person name="Siena L.A."/>
            <person name="Pessino S.C."/>
            <person name="Combes M.C."/>
            <person name="Mariac C."/>
            <person name="Albertini E."/>
            <person name="Pupilli F."/>
            <person name="Ortiz J.P.A."/>
            <person name="Leblanc O."/>
        </authorList>
    </citation>
    <scope>NUCLEOTIDE SEQUENCE [LARGE SCALE GENOMIC DNA]</scope>
    <source>
        <strain evidence="2">R1</strain>
        <tissue evidence="2">Leaf</tissue>
    </source>
</reference>
<feature type="region of interest" description="Disordered" evidence="1">
    <location>
        <begin position="1"/>
        <end position="26"/>
    </location>
</feature>
<proteinExistence type="predicted"/>
<evidence type="ECO:0000256" key="1">
    <source>
        <dbReference type="SAM" id="MobiDB-lite"/>
    </source>
</evidence>
<evidence type="ECO:0000313" key="2">
    <source>
        <dbReference type="EMBL" id="WVZ57251.1"/>
    </source>
</evidence>
<feature type="compositionally biased region" description="Polar residues" evidence="1">
    <location>
        <begin position="1"/>
        <end position="12"/>
    </location>
</feature>
<dbReference type="AlphaFoldDB" id="A0AAQ3WC74"/>
<dbReference type="EMBL" id="CP144746">
    <property type="protein sequence ID" value="WVZ57251.1"/>
    <property type="molecule type" value="Genomic_DNA"/>
</dbReference>
<dbReference type="Proteomes" id="UP001341281">
    <property type="component" value="Chromosome 02"/>
</dbReference>
<protein>
    <submittedName>
        <fullName evidence="2">Uncharacterized protein</fullName>
    </submittedName>
</protein>
<evidence type="ECO:0000313" key="3">
    <source>
        <dbReference type="Proteomes" id="UP001341281"/>
    </source>
</evidence>
<gene>
    <name evidence="2" type="ORF">U9M48_007656</name>
</gene>
<accession>A0AAQ3WC74</accession>
<feature type="non-terminal residue" evidence="2">
    <location>
        <position position="1"/>
    </location>
</feature>
<organism evidence="2 3">
    <name type="scientific">Paspalum notatum var. saurae</name>
    <dbReference type="NCBI Taxonomy" id="547442"/>
    <lineage>
        <taxon>Eukaryota</taxon>
        <taxon>Viridiplantae</taxon>
        <taxon>Streptophyta</taxon>
        <taxon>Embryophyta</taxon>
        <taxon>Tracheophyta</taxon>
        <taxon>Spermatophyta</taxon>
        <taxon>Magnoliopsida</taxon>
        <taxon>Liliopsida</taxon>
        <taxon>Poales</taxon>
        <taxon>Poaceae</taxon>
        <taxon>PACMAD clade</taxon>
        <taxon>Panicoideae</taxon>
        <taxon>Andropogonodae</taxon>
        <taxon>Paspaleae</taxon>
        <taxon>Paspalinae</taxon>
        <taxon>Paspalum</taxon>
    </lineage>
</organism>
<name>A0AAQ3WC74_PASNO</name>
<sequence>NCSGVDFTNFSTDGVPGRGDVPENMVSDNDIRLHRDDSYSTEHMETSGDLTTPEMHDICQGPAVATKRSDDAHAVPDANCNGDDDEGVIFEEYSTRMRDTNLRGKKRRLMRTMLLMELKMI</sequence>